<accession>A0AAU9UUW9</accession>
<name>A0AAU9UUW9_EUPED</name>
<dbReference type="EMBL" id="CAKOGL010000025">
    <property type="protein sequence ID" value="CAH2102953.1"/>
    <property type="molecule type" value="Genomic_DNA"/>
</dbReference>
<evidence type="ECO:0000313" key="1">
    <source>
        <dbReference type="EMBL" id="CAH2102953.1"/>
    </source>
</evidence>
<dbReference type="Proteomes" id="UP001153954">
    <property type="component" value="Unassembled WGS sequence"/>
</dbReference>
<keyword evidence="2" id="KW-1185">Reference proteome</keyword>
<comment type="caution">
    <text evidence="1">The sequence shown here is derived from an EMBL/GenBank/DDBJ whole genome shotgun (WGS) entry which is preliminary data.</text>
</comment>
<sequence>MAKYRTLELHVVKWTPPAVTKIPTSSPKLKREMHRIIEIVCGALVTAVVRRRRRVRAVRCVDSERGSARAAVAGDCPPHAPYPATPLHLPPPPRRLRYITI</sequence>
<dbReference type="AlphaFoldDB" id="A0AAU9UUW9"/>
<protein>
    <submittedName>
        <fullName evidence="1">Uncharacterized protein</fullName>
    </submittedName>
</protein>
<reference evidence="1" key="1">
    <citation type="submission" date="2022-03" db="EMBL/GenBank/DDBJ databases">
        <authorList>
            <person name="Tunstrom K."/>
        </authorList>
    </citation>
    <scope>NUCLEOTIDE SEQUENCE</scope>
</reference>
<proteinExistence type="predicted"/>
<gene>
    <name evidence="1" type="ORF">EEDITHA_LOCUS17518</name>
</gene>
<organism evidence="1 2">
    <name type="scientific">Euphydryas editha</name>
    <name type="common">Edith's checkerspot</name>
    <dbReference type="NCBI Taxonomy" id="104508"/>
    <lineage>
        <taxon>Eukaryota</taxon>
        <taxon>Metazoa</taxon>
        <taxon>Ecdysozoa</taxon>
        <taxon>Arthropoda</taxon>
        <taxon>Hexapoda</taxon>
        <taxon>Insecta</taxon>
        <taxon>Pterygota</taxon>
        <taxon>Neoptera</taxon>
        <taxon>Endopterygota</taxon>
        <taxon>Lepidoptera</taxon>
        <taxon>Glossata</taxon>
        <taxon>Ditrysia</taxon>
        <taxon>Papilionoidea</taxon>
        <taxon>Nymphalidae</taxon>
        <taxon>Nymphalinae</taxon>
        <taxon>Euphydryas</taxon>
    </lineage>
</organism>
<evidence type="ECO:0000313" key="2">
    <source>
        <dbReference type="Proteomes" id="UP001153954"/>
    </source>
</evidence>